<dbReference type="SUPFAM" id="SSF50475">
    <property type="entry name" value="FMN-binding split barrel"/>
    <property type="match status" value="1"/>
</dbReference>
<dbReference type="InterPro" id="IPR004378">
    <property type="entry name" value="F420H2_quin_Rdtase"/>
</dbReference>
<proteinExistence type="inferred from homology"/>
<dbReference type="PANTHER" id="PTHR39428">
    <property type="entry name" value="F420H(2)-DEPENDENT QUINONE REDUCTASE RV1261C"/>
    <property type="match status" value="1"/>
</dbReference>
<keyword evidence="4" id="KW-1185">Reference proteome</keyword>
<dbReference type="RefSeq" id="WP_377251625.1">
    <property type="nucleotide sequence ID" value="NZ_JBHLUH010000025.1"/>
</dbReference>
<dbReference type="EMBL" id="JBHLUH010000025">
    <property type="protein sequence ID" value="MFC0529152.1"/>
    <property type="molecule type" value="Genomic_DNA"/>
</dbReference>
<dbReference type="Gene3D" id="2.30.110.10">
    <property type="entry name" value="Electron Transport, Fmn-binding Protein, Chain A"/>
    <property type="match status" value="1"/>
</dbReference>
<dbReference type="Proteomes" id="UP001589867">
    <property type="component" value="Unassembled WGS sequence"/>
</dbReference>
<name>A0ABV6M392_9ACTN</name>
<comment type="similarity">
    <text evidence="1">Belongs to the F420H(2)-dependent quinone reductase family.</text>
</comment>
<accession>A0ABV6M392</accession>
<gene>
    <name evidence="3" type="ORF">ACFFIA_15955</name>
</gene>
<dbReference type="NCBIfam" id="TIGR00026">
    <property type="entry name" value="hi_GC_TIGR00026"/>
    <property type="match status" value="1"/>
</dbReference>
<evidence type="ECO:0000256" key="1">
    <source>
        <dbReference type="ARBA" id="ARBA00008710"/>
    </source>
</evidence>
<evidence type="ECO:0000256" key="2">
    <source>
        <dbReference type="ARBA" id="ARBA00049106"/>
    </source>
</evidence>
<protein>
    <submittedName>
        <fullName evidence="3">Nitroreductase family deazaflavin-dependent oxidoreductase</fullName>
    </submittedName>
</protein>
<evidence type="ECO:0000313" key="3">
    <source>
        <dbReference type="EMBL" id="MFC0529152.1"/>
    </source>
</evidence>
<comment type="caution">
    <text evidence="3">The sequence shown here is derived from an EMBL/GenBank/DDBJ whole genome shotgun (WGS) entry which is preliminary data.</text>
</comment>
<comment type="catalytic activity">
    <reaction evidence="2">
        <text>oxidized coenzyme F420-(gamma-L-Glu)(n) + a quinol + H(+) = reduced coenzyme F420-(gamma-L-Glu)(n) + a quinone</text>
        <dbReference type="Rhea" id="RHEA:39663"/>
        <dbReference type="Rhea" id="RHEA-COMP:12939"/>
        <dbReference type="Rhea" id="RHEA-COMP:14378"/>
        <dbReference type="ChEBI" id="CHEBI:15378"/>
        <dbReference type="ChEBI" id="CHEBI:24646"/>
        <dbReference type="ChEBI" id="CHEBI:132124"/>
        <dbReference type="ChEBI" id="CHEBI:133980"/>
        <dbReference type="ChEBI" id="CHEBI:139511"/>
    </reaction>
</comment>
<dbReference type="Pfam" id="PF04075">
    <property type="entry name" value="F420H2_quin_red"/>
    <property type="match status" value="1"/>
</dbReference>
<dbReference type="InterPro" id="IPR012349">
    <property type="entry name" value="Split_barrel_FMN-bd"/>
</dbReference>
<reference evidence="3 4" key="1">
    <citation type="submission" date="2024-09" db="EMBL/GenBank/DDBJ databases">
        <authorList>
            <person name="Sun Q."/>
            <person name="Mori K."/>
        </authorList>
    </citation>
    <scope>NUCLEOTIDE SEQUENCE [LARGE SCALE GENOMIC DNA]</scope>
    <source>
        <strain evidence="3 4">TBRC 3947</strain>
    </source>
</reference>
<evidence type="ECO:0000313" key="4">
    <source>
        <dbReference type="Proteomes" id="UP001589867"/>
    </source>
</evidence>
<organism evidence="3 4">
    <name type="scientific">Phytohabitans kaempferiae</name>
    <dbReference type="NCBI Taxonomy" id="1620943"/>
    <lineage>
        <taxon>Bacteria</taxon>
        <taxon>Bacillati</taxon>
        <taxon>Actinomycetota</taxon>
        <taxon>Actinomycetes</taxon>
        <taxon>Micromonosporales</taxon>
        <taxon>Micromonosporaceae</taxon>
    </lineage>
</organism>
<sequence length="147" mass="16606">MTTIDLDSPLDPPAGTWQEEHLSRYLRTGGQDGHLWHGAPTLLLTTCDHGLGRARRTPLIYGRDGDRYLVIASAGGRDEHPIWFRNLSADPQVRVQVFEESFPGRARTATGDEKPRLWKIMTALWPDYDGYQAGTVRDIPLVIIERI</sequence>
<dbReference type="PANTHER" id="PTHR39428:SF3">
    <property type="entry name" value="DEAZAFLAVIN-DEPENDENT NITROREDUCTASE"/>
    <property type="match status" value="1"/>
</dbReference>